<name>A0A0S7XRJ2_UNCSA</name>
<dbReference type="Gene3D" id="3.90.550.10">
    <property type="entry name" value="Spore Coat Polysaccharide Biosynthesis Protein SpsA, Chain A"/>
    <property type="match status" value="1"/>
</dbReference>
<dbReference type="SUPFAM" id="SSF53448">
    <property type="entry name" value="Nucleotide-diphospho-sugar transferases"/>
    <property type="match status" value="1"/>
</dbReference>
<evidence type="ECO:0000259" key="2">
    <source>
        <dbReference type="Pfam" id="PF01326"/>
    </source>
</evidence>
<accession>A0A0S7XRJ2</accession>
<dbReference type="PANTHER" id="PTHR43615">
    <property type="entry name" value="PHOSPHOENOLPYRUVATE SYNTHASE-RELATED"/>
    <property type="match status" value="1"/>
</dbReference>
<dbReference type="InterPro" id="IPR002192">
    <property type="entry name" value="PPDK_AMP/ATP-bd"/>
</dbReference>
<dbReference type="InterPro" id="IPR051549">
    <property type="entry name" value="PEP_Utilizing_Enz"/>
</dbReference>
<evidence type="ECO:0000313" key="4">
    <source>
        <dbReference type="Proteomes" id="UP000051861"/>
    </source>
</evidence>
<gene>
    <name evidence="3" type="ORF">AMJ44_11465</name>
</gene>
<feature type="domain" description="Pyruvate phosphate dikinase AMP/ATP-binding" evidence="2">
    <location>
        <begin position="251"/>
        <end position="350"/>
    </location>
</feature>
<sequence>MLGAGRCIRGSLPSAMVNIDPTHRLLDWLLPSFSILPSKEIDFVAGHMATVITKQYADIRFFFNPEWAMTGPVRSLTMVPLSSKISTYVCYSDVLFCQSAIEHMEALKTDLVVAIDTLWRQRYQAPSRPDMDSKEKVLLEADRIIDIGKHLSTEEAGAQFAGLLKISGPLTSYFQEIIRSEGFSKEAKLSEIIRFAIREGVSACVIDLKGEWAELDAPQDLARFLLGTKAESLERLKPLIRKGKIGRQVSFSHVQWQKNSEDVIREIRDAFGDTRLIVRSSALDEDSWDKSFAGAHRSVLNVRCYDTQGISAAIEAVIASYHRHLPENQVLVQEMLKGVTISGVVMTRTPTLGGPYYVINFDDTTSRTDTVTSGEGKTIRTTFLHRDAKPRPDLPSGFAGLMEAVKELEEVVGHDSLDIEFAVTEDGRVHILQVRPIAAAHREQPIDDEDIAQSIQSAIQYFRDLQRPSPFLVGNSTMFSVMSDWNPAEMIGTKPNRLALSLYRYLITDETWAIQRAEYGYRDVRPVNLIVDFLGHPYIDLRVDFNSFIPSSLSDDLAEHLVDYYLECLKRFPELQDKVEFDVLYTCITFDYDQRAKNLREAGFSENDINLLRESLLQITRSGIARCENDMIQIKKMQRRYEAIISKPLPPLEKAYLLLEDVRRIGMPYFSHLARNAFVAVSLLKSLESIGCISAGQTEAFMASLSTISSHMLEDAEQVVRGKLAWDDFVKRYGHLRPGSYDITSICYAKAPDEFLRPMLKAGSKKTKVEKVQIWDQNARRAVSDELTRIGLGISFDRFEVFLRNSIEGRELAKFIFTRNLNAALEAVAEFGAGHGISREQLAGIRIRELLELRAANVENITRTLQELARRGKEAYDITQTVCLPAQIVSETDFVCMEQLKAEPNFITQKKVRAPVISLAGQVSPCLDFSEKIVIIPNADPGFDWLFARNLIGLVTMHGGANSHMAIRAAEFQLPAAIGVGELLFEKINQAEVLELDCTGRRINIVR</sequence>
<dbReference type="AlphaFoldDB" id="A0A0S7XRJ2"/>
<dbReference type="Gene3D" id="3.30.470.20">
    <property type="entry name" value="ATP-grasp fold, B domain"/>
    <property type="match status" value="1"/>
</dbReference>
<dbReference type="GO" id="GO:0005524">
    <property type="term" value="F:ATP binding"/>
    <property type="evidence" value="ECO:0007669"/>
    <property type="project" value="InterPro"/>
</dbReference>
<evidence type="ECO:0000313" key="3">
    <source>
        <dbReference type="EMBL" id="KPJ65014.1"/>
    </source>
</evidence>
<organism evidence="3 4">
    <name type="scientific">candidate division WOR-1 bacterium DG_54_3</name>
    <dbReference type="NCBI Taxonomy" id="1703775"/>
    <lineage>
        <taxon>Bacteria</taxon>
        <taxon>Bacillati</taxon>
        <taxon>Saganbacteria</taxon>
    </lineage>
</organism>
<dbReference type="Gene3D" id="3.30.1490.20">
    <property type="entry name" value="ATP-grasp fold, A domain"/>
    <property type="match status" value="1"/>
</dbReference>
<comment type="caution">
    <text evidence="3">The sequence shown here is derived from an EMBL/GenBank/DDBJ whole genome shotgun (WGS) entry which is preliminary data.</text>
</comment>
<dbReference type="Proteomes" id="UP000051861">
    <property type="component" value="Unassembled WGS sequence"/>
</dbReference>
<dbReference type="PATRIC" id="fig|1703775.3.peg.1251"/>
<dbReference type="NCBIfam" id="NF004508">
    <property type="entry name" value="PRK05849.1"/>
    <property type="match status" value="1"/>
</dbReference>
<proteinExistence type="predicted"/>
<evidence type="ECO:0000259" key="1">
    <source>
        <dbReference type="Pfam" id="PF00391"/>
    </source>
</evidence>
<dbReference type="InterPro" id="IPR008279">
    <property type="entry name" value="PEP-util_enz_mobile_dom"/>
</dbReference>
<dbReference type="GO" id="GO:0016301">
    <property type="term" value="F:kinase activity"/>
    <property type="evidence" value="ECO:0007669"/>
    <property type="project" value="InterPro"/>
</dbReference>
<dbReference type="Pfam" id="PF01326">
    <property type="entry name" value="PPDK_N"/>
    <property type="match status" value="1"/>
</dbReference>
<dbReference type="Pfam" id="PF00391">
    <property type="entry name" value="PEP-utilizers"/>
    <property type="match status" value="1"/>
</dbReference>
<feature type="domain" description="PEP-utilising enzyme mobile" evidence="1">
    <location>
        <begin position="931"/>
        <end position="999"/>
    </location>
</feature>
<reference evidence="3 4" key="1">
    <citation type="journal article" date="2015" name="Microbiome">
        <title>Genomic resolution of linkages in carbon, nitrogen, and sulfur cycling among widespread estuary sediment bacteria.</title>
        <authorList>
            <person name="Baker B.J."/>
            <person name="Lazar C.S."/>
            <person name="Teske A.P."/>
            <person name="Dick G.J."/>
        </authorList>
    </citation>
    <scope>NUCLEOTIDE SEQUENCE [LARGE SCALE GENOMIC DNA]</scope>
    <source>
        <strain evidence="3">DG_54_3</strain>
    </source>
</reference>
<dbReference type="Gene3D" id="3.50.30.10">
    <property type="entry name" value="Phosphohistidine domain"/>
    <property type="match status" value="1"/>
</dbReference>
<dbReference type="SUPFAM" id="SSF52009">
    <property type="entry name" value="Phosphohistidine domain"/>
    <property type="match status" value="1"/>
</dbReference>
<dbReference type="InterPro" id="IPR013815">
    <property type="entry name" value="ATP_grasp_subdomain_1"/>
</dbReference>
<evidence type="ECO:0008006" key="5">
    <source>
        <dbReference type="Google" id="ProtNLM"/>
    </source>
</evidence>
<protein>
    <recommendedName>
        <fullName evidence="5">Phosphoenolpyruvate synthase</fullName>
    </recommendedName>
</protein>
<dbReference type="InterPro" id="IPR036637">
    <property type="entry name" value="Phosphohistidine_dom_sf"/>
</dbReference>
<dbReference type="InterPro" id="IPR029044">
    <property type="entry name" value="Nucleotide-diphossugar_trans"/>
</dbReference>
<dbReference type="EMBL" id="LIZX01000147">
    <property type="protein sequence ID" value="KPJ65014.1"/>
    <property type="molecule type" value="Genomic_DNA"/>
</dbReference>
<dbReference type="PANTHER" id="PTHR43615:SF1">
    <property type="entry name" value="PPDK_N DOMAIN-CONTAINING PROTEIN"/>
    <property type="match status" value="1"/>
</dbReference>
<dbReference type="SUPFAM" id="SSF56059">
    <property type="entry name" value="Glutathione synthetase ATP-binding domain-like"/>
    <property type="match status" value="1"/>
</dbReference>